<dbReference type="AlphaFoldDB" id="A0ABD1YZ53"/>
<gene>
    <name evidence="1" type="ORF">R1flu_007262</name>
</gene>
<evidence type="ECO:0000313" key="2">
    <source>
        <dbReference type="Proteomes" id="UP001605036"/>
    </source>
</evidence>
<name>A0ABD1YZ53_9MARC</name>
<evidence type="ECO:0000313" key="1">
    <source>
        <dbReference type="EMBL" id="KAL2635783.1"/>
    </source>
</evidence>
<organism evidence="1 2">
    <name type="scientific">Riccia fluitans</name>
    <dbReference type="NCBI Taxonomy" id="41844"/>
    <lineage>
        <taxon>Eukaryota</taxon>
        <taxon>Viridiplantae</taxon>
        <taxon>Streptophyta</taxon>
        <taxon>Embryophyta</taxon>
        <taxon>Marchantiophyta</taxon>
        <taxon>Marchantiopsida</taxon>
        <taxon>Marchantiidae</taxon>
        <taxon>Marchantiales</taxon>
        <taxon>Ricciaceae</taxon>
        <taxon>Riccia</taxon>
    </lineage>
</organism>
<accession>A0ABD1YZ53</accession>
<keyword evidence="2" id="KW-1185">Reference proteome</keyword>
<reference evidence="1 2" key="1">
    <citation type="submission" date="2024-09" db="EMBL/GenBank/DDBJ databases">
        <title>Chromosome-scale assembly of Riccia fluitans.</title>
        <authorList>
            <person name="Paukszto L."/>
            <person name="Sawicki J."/>
            <person name="Karawczyk K."/>
            <person name="Piernik-Szablinska J."/>
            <person name="Szczecinska M."/>
            <person name="Mazdziarz M."/>
        </authorList>
    </citation>
    <scope>NUCLEOTIDE SEQUENCE [LARGE SCALE GENOMIC DNA]</scope>
    <source>
        <strain evidence="1">Rf_01</strain>
        <tissue evidence="1">Aerial parts of the thallus</tissue>
    </source>
</reference>
<sequence>MIGRDVEAQIHNMDQRAISLAFTLYHHSLIGSEVISEARDPAFGNGIAAVDFGIGLRLPRGSVTNRVGIRVWAEVEQRFHIGIRPSEVLVPRWA</sequence>
<comment type="caution">
    <text evidence="1">The sequence shown here is derived from an EMBL/GenBank/DDBJ whole genome shotgun (WGS) entry which is preliminary data.</text>
</comment>
<dbReference type="EMBL" id="JBHFFA010000003">
    <property type="protein sequence ID" value="KAL2635783.1"/>
    <property type="molecule type" value="Genomic_DNA"/>
</dbReference>
<proteinExistence type="predicted"/>
<protein>
    <submittedName>
        <fullName evidence="1">Uncharacterized protein</fullName>
    </submittedName>
</protein>
<dbReference type="Proteomes" id="UP001605036">
    <property type="component" value="Unassembled WGS sequence"/>
</dbReference>